<proteinExistence type="predicted"/>
<accession>A0ABW7Y640</accession>
<organism evidence="2 3">
    <name type="scientific">Streptomyces cellulosae</name>
    <dbReference type="NCBI Taxonomy" id="1968"/>
    <lineage>
        <taxon>Bacteria</taxon>
        <taxon>Bacillati</taxon>
        <taxon>Actinomycetota</taxon>
        <taxon>Actinomycetes</taxon>
        <taxon>Kitasatosporales</taxon>
        <taxon>Streptomycetaceae</taxon>
        <taxon>Streptomyces</taxon>
    </lineage>
</organism>
<reference evidence="2 3" key="1">
    <citation type="submission" date="2024-10" db="EMBL/GenBank/DDBJ databases">
        <title>The Natural Products Discovery Center: Release of the First 8490 Sequenced Strains for Exploring Actinobacteria Biosynthetic Diversity.</title>
        <authorList>
            <person name="Kalkreuter E."/>
            <person name="Kautsar S.A."/>
            <person name="Yang D."/>
            <person name="Bader C.D."/>
            <person name="Teijaro C.N."/>
            <person name="Fluegel L."/>
            <person name="Davis C.M."/>
            <person name="Simpson J.R."/>
            <person name="Lauterbach L."/>
            <person name="Steele A.D."/>
            <person name="Gui C."/>
            <person name="Meng S."/>
            <person name="Li G."/>
            <person name="Viehrig K."/>
            <person name="Ye F."/>
            <person name="Su P."/>
            <person name="Kiefer A.F."/>
            <person name="Nichols A."/>
            <person name="Cepeda A.J."/>
            <person name="Yan W."/>
            <person name="Fan B."/>
            <person name="Jiang Y."/>
            <person name="Adhikari A."/>
            <person name="Zheng C.-J."/>
            <person name="Schuster L."/>
            <person name="Cowan T.M."/>
            <person name="Smanski M.J."/>
            <person name="Chevrette M.G."/>
            <person name="De Carvalho L.P.S."/>
            <person name="Shen B."/>
        </authorList>
    </citation>
    <scope>NUCLEOTIDE SEQUENCE [LARGE SCALE GENOMIC DNA]</scope>
    <source>
        <strain evidence="2 3">NPDC051599</strain>
    </source>
</reference>
<comment type="caution">
    <text evidence="2">The sequence shown here is derived from an EMBL/GenBank/DDBJ whole genome shotgun (WGS) entry which is preliminary data.</text>
</comment>
<protein>
    <submittedName>
        <fullName evidence="2">Uncharacterized protein</fullName>
    </submittedName>
</protein>
<keyword evidence="1" id="KW-0812">Transmembrane</keyword>
<evidence type="ECO:0000256" key="1">
    <source>
        <dbReference type="SAM" id="Phobius"/>
    </source>
</evidence>
<dbReference type="Proteomes" id="UP001612415">
    <property type="component" value="Unassembled WGS sequence"/>
</dbReference>
<name>A0ABW7Y640_STRCE</name>
<gene>
    <name evidence="2" type="ORF">ACIA8P_24755</name>
</gene>
<evidence type="ECO:0000313" key="3">
    <source>
        <dbReference type="Proteomes" id="UP001612415"/>
    </source>
</evidence>
<feature type="transmembrane region" description="Helical" evidence="1">
    <location>
        <begin position="20"/>
        <end position="39"/>
    </location>
</feature>
<keyword evidence="1" id="KW-1133">Transmembrane helix</keyword>
<evidence type="ECO:0000313" key="2">
    <source>
        <dbReference type="EMBL" id="MFI5677840.1"/>
    </source>
</evidence>
<dbReference type="EMBL" id="JBITDC010000009">
    <property type="protein sequence ID" value="MFI5677840.1"/>
    <property type="molecule type" value="Genomic_DNA"/>
</dbReference>
<sequence>MSYPTVESMARGASGSPLPVWLWVVVAVVFVGLAGYGTYRKRRD</sequence>
<keyword evidence="1" id="KW-0472">Membrane</keyword>
<dbReference type="RefSeq" id="WP_398658433.1">
    <property type="nucleotide sequence ID" value="NZ_JBITDC010000009.1"/>
</dbReference>
<keyword evidence="3" id="KW-1185">Reference proteome</keyword>